<name>A0A9N9AGX6_9GLOM</name>
<protein>
    <submittedName>
        <fullName evidence="2">12350_t:CDS:1</fullName>
    </submittedName>
</protein>
<dbReference type="AlphaFoldDB" id="A0A9N9AGX6"/>
<feature type="transmembrane region" description="Helical" evidence="1">
    <location>
        <begin position="50"/>
        <end position="71"/>
    </location>
</feature>
<reference evidence="2" key="1">
    <citation type="submission" date="2021-06" db="EMBL/GenBank/DDBJ databases">
        <authorList>
            <person name="Kallberg Y."/>
            <person name="Tangrot J."/>
            <person name="Rosling A."/>
        </authorList>
    </citation>
    <scope>NUCLEOTIDE SEQUENCE</scope>
    <source>
        <strain evidence="2">CL551</strain>
    </source>
</reference>
<keyword evidence="1" id="KW-0472">Membrane</keyword>
<keyword evidence="1" id="KW-0812">Transmembrane</keyword>
<gene>
    <name evidence="2" type="ORF">AMORRO_LOCUS4612</name>
</gene>
<evidence type="ECO:0000313" key="2">
    <source>
        <dbReference type="EMBL" id="CAG8529710.1"/>
    </source>
</evidence>
<sequence length="72" mass="8380">MTIKLKVKPNRSIHSENTVELQIECYFDFSECCNSLDPKGDRIIRLSFRLSVLIVIGLVTRIAKGYVYHFFI</sequence>
<comment type="caution">
    <text evidence="2">The sequence shown here is derived from an EMBL/GenBank/DDBJ whole genome shotgun (WGS) entry which is preliminary data.</text>
</comment>
<evidence type="ECO:0000313" key="3">
    <source>
        <dbReference type="Proteomes" id="UP000789342"/>
    </source>
</evidence>
<keyword evidence="3" id="KW-1185">Reference proteome</keyword>
<organism evidence="2 3">
    <name type="scientific">Acaulospora morrowiae</name>
    <dbReference type="NCBI Taxonomy" id="94023"/>
    <lineage>
        <taxon>Eukaryota</taxon>
        <taxon>Fungi</taxon>
        <taxon>Fungi incertae sedis</taxon>
        <taxon>Mucoromycota</taxon>
        <taxon>Glomeromycotina</taxon>
        <taxon>Glomeromycetes</taxon>
        <taxon>Diversisporales</taxon>
        <taxon>Acaulosporaceae</taxon>
        <taxon>Acaulospora</taxon>
    </lineage>
</organism>
<evidence type="ECO:0000256" key="1">
    <source>
        <dbReference type="SAM" id="Phobius"/>
    </source>
</evidence>
<dbReference type="Proteomes" id="UP000789342">
    <property type="component" value="Unassembled WGS sequence"/>
</dbReference>
<accession>A0A9N9AGX6</accession>
<dbReference type="EMBL" id="CAJVPV010002556">
    <property type="protein sequence ID" value="CAG8529710.1"/>
    <property type="molecule type" value="Genomic_DNA"/>
</dbReference>
<keyword evidence="1" id="KW-1133">Transmembrane helix</keyword>
<proteinExistence type="predicted"/>